<reference evidence="3" key="1">
    <citation type="journal article" date="2019" name="Int. J. Syst. Evol. Microbiol.">
        <title>The Global Catalogue of Microorganisms (GCM) 10K type strain sequencing project: providing services to taxonomists for standard genome sequencing and annotation.</title>
        <authorList>
            <consortium name="The Broad Institute Genomics Platform"/>
            <consortium name="The Broad Institute Genome Sequencing Center for Infectious Disease"/>
            <person name="Wu L."/>
            <person name="Ma J."/>
        </authorList>
    </citation>
    <scope>NUCLEOTIDE SEQUENCE [LARGE SCALE GENOMIC DNA]</scope>
    <source>
        <strain evidence="3">JCM 14319</strain>
    </source>
</reference>
<keyword evidence="3" id="KW-1185">Reference proteome</keyword>
<feature type="transmembrane region" description="Helical" evidence="1">
    <location>
        <begin position="156"/>
        <end position="179"/>
    </location>
</feature>
<evidence type="ECO:0000313" key="2">
    <source>
        <dbReference type="EMBL" id="GAA1756204.1"/>
    </source>
</evidence>
<dbReference type="RefSeq" id="WP_232497063.1">
    <property type="nucleotide sequence ID" value="NZ_BAAANH010000002.1"/>
</dbReference>
<keyword evidence="1" id="KW-0472">Membrane</keyword>
<feature type="transmembrane region" description="Helical" evidence="1">
    <location>
        <begin position="12"/>
        <end position="41"/>
    </location>
</feature>
<gene>
    <name evidence="2" type="ORF">GCM10009747_13080</name>
</gene>
<proteinExistence type="predicted"/>
<dbReference type="EMBL" id="BAAANH010000002">
    <property type="protein sequence ID" value="GAA1756204.1"/>
    <property type="molecule type" value="Genomic_DNA"/>
</dbReference>
<evidence type="ECO:0000313" key="3">
    <source>
        <dbReference type="Proteomes" id="UP001500506"/>
    </source>
</evidence>
<comment type="caution">
    <text evidence="2">The sequence shown here is derived from an EMBL/GenBank/DDBJ whole genome shotgun (WGS) entry which is preliminary data.</text>
</comment>
<keyword evidence="1" id="KW-0812">Transmembrane</keyword>
<accession>A0ABP4WNM0</accession>
<sequence>MGALLRSRWPSALGLVMIAATSFRGADVYVVALVTMLAALAYLTAAATSRRRAAWVAFVVAAVFVPVGVFTRLDLTIPLVAIAALLVTYGVITLERGGLRELAIQAVGFAGFTVVSIVALNLGPAVAAYVGAAAVIGHGVWDVVHHRRDKVVTRAFAEFCAILDFGMGVLLLIVTWMTMLP</sequence>
<feature type="transmembrane region" description="Helical" evidence="1">
    <location>
        <begin position="102"/>
        <end position="120"/>
    </location>
</feature>
<organism evidence="2 3">
    <name type="scientific">Agromyces humatus</name>
    <dbReference type="NCBI Taxonomy" id="279573"/>
    <lineage>
        <taxon>Bacteria</taxon>
        <taxon>Bacillati</taxon>
        <taxon>Actinomycetota</taxon>
        <taxon>Actinomycetes</taxon>
        <taxon>Micrococcales</taxon>
        <taxon>Microbacteriaceae</taxon>
        <taxon>Agromyces</taxon>
    </lineage>
</organism>
<feature type="transmembrane region" description="Helical" evidence="1">
    <location>
        <begin position="126"/>
        <end position="144"/>
    </location>
</feature>
<feature type="transmembrane region" description="Helical" evidence="1">
    <location>
        <begin position="53"/>
        <end position="71"/>
    </location>
</feature>
<protein>
    <submittedName>
        <fullName evidence="2">Uncharacterized protein</fullName>
    </submittedName>
</protein>
<evidence type="ECO:0000256" key="1">
    <source>
        <dbReference type="SAM" id="Phobius"/>
    </source>
</evidence>
<keyword evidence="1" id="KW-1133">Transmembrane helix</keyword>
<name>A0ABP4WNM0_9MICO</name>
<feature type="transmembrane region" description="Helical" evidence="1">
    <location>
        <begin position="77"/>
        <end position="95"/>
    </location>
</feature>
<dbReference type="Proteomes" id="UP001500506">
    <property type="component" value="Unassembled WGS sequence"/>
</dbReference>